<comment type="caution">
    <text evidence="9">The sequence shown here is derived from an EMBL/GenBank/DDBJ whole genome shotgun (WGS) entry which is preliminary data.</text>
</comment>
<gene>
    <name evidence="9" type="ORF">Rhopal_000033-T1</name>
</gene>
<name>A0AAV5GAI0_9BASI</name>
<dbReference type="Proteomes" id="UP001342314">
    <property type="component" value="Unassembled WGS sequence"/>
</dbReference>
<sequence length="502" mass="55982">MDIDAAPAPARPTRRIAVGDDSAYDLDALAASWDVIGRNKVRRLLFVADSSPSLAGPALSLALEAIKAQTLDARLYEETYYRYRQLLSALESGEEKDPQARAWYEQVRGNEARVDREWLDRTKKEAQSGLDKLEIELKGYMTNLIKESIRMGHRDLARFQYRVGDLQASVRSHTKSREFCTTSQHVLEMCLGVIEVALDMANYAFVRNYVVKAESAVEAAQASAASGKSKTAPVNLPGMVAPAQDPIEAAKERERKVTHERLTIAGGVAHLGSGAYDKAAYAFTDVGAEALVSGPGHFIPAADIALYAVITGLACFSRPALRSRVLENGNLRPYLDLEPYLRDIVRAFYDNQFKKGLELLHKYEARFLLDLHLAPHYDSLHRLIRERALLSYFQPFASVSISRMALAFGWPEDYLVGAVVDLIRRGLMKARVDSAKGTLVARKQEPRIEAFKNALEQGEKMQRRAMASQLRMKLLQNELVVKPAKRGGHGPSREHEQSIMVD</sequence>
<dbReference type="Gene3D" id="1.25.40.570">
    <property type="match status" value="1"/>
</dbReference>
<evidence type="ECO:0000256" key="2">
    <source>
        <dbReference type="ARBA" id="ARBA00004496"/>
    </source>
</evidence>
<accession>A0AAV5GAI0</accession>
<dbReference type="Pfam" id="PF10602">
    <property type="entry name" value="RPN7"/>
    <property type="match status" value="1"/>
</dbReference>
<keyword evidence="5" id="KW-0736">Signalosome</keyword>
<dbReference type="AlphaFoldDB" id="A0AAV5GAI0"/>
<dbReference type="SUPFAM" id="SSF46785">
    <property type="entry name" value="Winged helix' DNA-binding domain"/>
    <property type="match status" value="1"/>
</dbReference>
<evidence type="ECO:0000256" key="3">
    <source>
        <dbReference type="ARBA" id="ARBA00008793"/>
    </source>
</evidence>
<dbReference type="PANTHER" id="PTHR14145:SF2">
    <property type="entry name" value="COP9 SIGNALOSOME COMPLEX SUBUNIT 1"/>
    <property type="match status" value="1"/>
</dbReference>
<organism evidence="9 10">
    <name type="scientific">Rhodotorula paludigena</name>
    <dbReference type="NCBI Taxonomy" id="86838"/>
    <lineage>
        <taxon>Eukaryota</taxon>
        <taxon>Fungi</taxon>
        <taxon>Dikarya</taxon>
        <taxon>Basidiomycota</taxon>
        <taxon>Pucciniomycotina</taxon>
        <taxon>Microbotryomycetes</taxon>
        <taxon>Sporidiobolales</taxon>
        <taxon>Sporidiobolaceae</taxon>
        <taxon>Rhodotorula</taxon>
    </lineage>
</organism>
<keyword evidence="4" id="KW-0963">Cytoplasm</keyword>
<dbReference type="EMBL" id="BQKY01000001">
    <property type="protein sequence ID" value="GJN87088.1"/>
    <property type="molecule type" value="Genomic_DNA"/>
</dbReference>
<evidence type="ECO:0000256" key="5">
    <source>
        <dbReference type="ARBA" id="ARBA00022790"/>
    </source>
</evidence>
<evidence type="ECO:0000313" key="9">
    <source>
        <dbReference type="EMBL" id="GJN87088.1"/>
    </source>
</evidence>
<dbReference type="GO" id="GO:0008180">
    <property type="term" value="C:COP9 signalosome"/>
    <property type="evidence" value="ECO:0007669"/>
    <property type="project" value="UniProtKB-KW"/>
</dbReference>
<dbReference type="GO" id="GO:0005737">
    <property type="term" value="C:cytoplasm"/>
    <property type="evidence" value="ECO:0007669"/>
    <property type="project" value="UniProtKB-SubCell"/>
</dbReference>
<comment type="similarity">
    <text evidence="3">Belongs to the CSN1 family.</text>
</comment>
<dbReference type="InterPro" id="IPR000717">
    <property type="entry name" value="PCI_dom"/>
</dbReference>
<dbReference type="SMART" id="SM00088">
    <property type="entry name" value="PINT"/>
    <property type="match status" value="1"/>
</dbReference>
<dbReference type="InterPro" id="IPR019585">
    <property type="entry name" value="Rpn7/CSN1"/>
</dbReference>
<dbReference type="PROSITE" id="PS50250">
    <property type="entry name" value="PCI"/>
    <property type="match status" value="1"/>
</dbReference>
<evidence type="ECO:0000256" key="4">
    <source>
        <dbReference type="ARBA" id="ARBA00022490"/>
    </source>
</evidence>
<keyword evidence="10" id="KW-1185">Reference proteome</keyword>
<dbReference type="InterPro" id="IPR045135">
    <property type="entry name" value="Rpn7_N"/>
</dbReference>
<feature type="region of interest" description="Disordered" evidence="7">
    <location>
        <begin position="483"/>
        <end position="502"/>
    </location>
</feature>
<protein>
    <recommendedName>
        <fullName evidence="8">PCI domain-containing protein</fullName>
    </recommendedName>
</protein>
<dbReference type="InterPro" id="IPR036390">
    <property type="entry name" value="WH_DNA-bd_sf"/>
</dbReference>
<evidence type="ECO:0000256" key="7">
    <source>
        <dbReference type="SAM" id="MobiDB-lite"/>
    </source>
</evidence>
<evidence type="ECO:0000256" key="1">
    <source>
        <dbReference type="ARBA" id="ARBA00004123"/>
    </source>
</evidence>
<evidence type="ECO:0000256" key="6">
    <source>
        <dbReference type="ARBA" id="ARBA00023242"/>
    </source>
</evidence>
<feature type="domain" description="PCI" evidence="8">
    <location>
        <begin position="298"/>
        <end position="446"/>
    </location>
</feature>
<keyword evidence="6" id="KW-0539">Nucleus</keyword>
<reference evidence="9 10" key="1">
    <citation type="submission" date="2021-12" db="EMBL/GenBank/DDBJ databases">
        <title>High titer production of polyol ester of fatty acids by Rhodotorula paludigena BS15 towards product separation-free biomass refinery.</title>
        <authorList>
            <person name="Mano J."/>
            <person name="Ono H."/>
            <person name="Tanaka T."/>
            <person name="Naito K."/>
            <person name="Sushida H."/>
            <person name="Ike M."/>
            <person name="Tokuyasu K."/>
            <person name="Kitaoka M."/>
        </authorList>
    </citation>
    <scope>NUCLEOTIDE SEQUENCE [LARGE SCALE GENOMIC DNA]</scope>
    <source>
        <strain evidence="9 10">BS15</strain>
    </source>
</reference>
<dbReference type="PANTHER" id="PTHR14145">
    <property type="entry name" value="26S PROTESOME SUBUNIT 6"/>
    <property type="match status" value="1"/>
</dbReference>
<proteinExistence type="inferred from homology"/>
<evidence type="ECO:0000259" key="8">
    <source>
        <dbReference type="PROSITE" id="PS50250"/>
    </source>
</evidence>
<dbReference type="Pfam" id="PF01399">
    <property type="entry name" value="PCI"/>
    <property type="match status" value="1"/>
</dbReference>
<comment type="subcellular location">
    <subcellularLocation>
        <location evidence="2">Cytoplasm</location>
    </subcellularLocation>
    <subcellularLocation>
        <location evidence="1">Nucleus</location>
    </subcellularLocation>
</comment>
<feature type="compositionally biased region" description="Basic and acidic residues" evidence="7">
    <location>
        <begin position="491"/>
        <end position="502"/>
    </location>
</feature>
<evidence type="ECO:0000313" key="10">
    <source>
        <dbReference type="Proteomes" id="UP001342314"/>
    </source>
</evidence>